<dbReference type="PANTHER" id="PTHR47934">
    <property type="entry name" value="PENTATRICOPEPTIDE REPEAT-CONTAINING PROTEIN PET309, MITOCHONDRIAL"/>
    <property type="match status" value="1"/>
</dbReference>
<organism evidence="4 5">
    <name type="scientific">Hypsizygus marmoreus</name>
    <name type="common">White beech mushroom</name>
    <name type="synonym">Agaricus marmoreus</name>
    <dbReference type="NCBI Taxonomy" id="39966"/>
    <lineage>
        <taxon>Eukaryota</taxon>
        <taxon>Fungi</taxon>
        <taxon>Dikarya</taxon>
        <taxon>Basidiomycota</taxon>
        <taxon>Agaricomycotina</taxon>
        <taxon>Agaricomycetes</taxon>
        <taxon>Agaricomycetidae</taxon>
        <taxon>Agaricales</taxon>
        <taxon>Tricholomatineae</taxon>
        <taxon>Lyophyllaceae</taxon>
        <taxon>Hypsizygus</taxon>
    </lineage>
</organism>
<dbReference type="GO" id="GO:0005739">
    <property type="term" value="C:mitochondrion"/>
    <property type="evidence" value="ECO:0007669"/>
    <property type="project" value="TreeGrafter"/>
</dbReference>
<dbReference type="PANTHER" id="PTHR47934:SF6">
    <property type="entry name" value="MITOCHONDRIAL GROUP I INTRON SPLICING FACTOR CCM1-RELATED"/>
    <property type="match status" value="1"/>
</dbReference>
<dbReference type="GO" id="GO:0006396">
    <property type="term" value="P:RNA processing"/>
    <property type="evidence" value="ECO:0007669"/>
    <property type="project" value="TreeGrafter"/>
</dbReference>
<dbReference type="Proteomes" id="UP000076154">
    <property type="component" value="Unassembled WGS sequence"/>
</dbReference>
<protein>
    <submittedName>
        <fullName evidence="4">Uncharacterized protein</fullName>
    </submittedName>
</protein>
<dbReference type="OrthoDB" id="185373at2759"/>
<proteinExistence type="predicted"/>
<feature type="compositionally biased region" description="Polar residues" evidence="2">
    <location>
        <begin position="189"/>
        <end position="201"/>
    </location>
</feature>
<dbReference type="GO" id="GO:0007005">
    <property type="term" value="P:mitochondrion organization"/>
    <property type="evidence" value="ECO:0007669"/>
    <property type="project" value="TreeGrafter"/>
</dbReference>
<evidence type="ECO:0000256" key="2">
    <source>
        <dbReference type="SAM" id="MobiDB-lite"/>
    </source>
</evidence>
<feature type="chain" id="PRO_5016612468" evidence="3">
    <location>
        <begin position="30"/>
        <end position="725"/>
    </location>
</feature>
<dbReference type="GO" id="GO:0003729">
    <property type="term" value="F:mRNA binding"/>
    <property type="evidence" value="ECO:0007669"/>
    <property type="project" value="TreeGrafter"/>
</dbReference>
<accession>A0A369K3B5</accession>
<dbReference type="Pfam" id="PF13812">
    <property type="entry name" value="PPR_3"/>
    <property type="match status" value="1"/>
</dbReference>
<feature type="signal peptide" evidence="3">
    <location>
        <begin position="1"/>
        <end position="29"/>
    </location>
</feature>
<dbReference type="InterPro" id="IPR051114">
    <property type="entry name" value="Mito_RNA_Proc_CCM1"/>
</dbReference>
<feature type="repeat" description="PPR" evidence="1">
    <location>
        <begin position="519"/>
        <end position="553"/>
    </location>
</feature>
<dbReference type="Pfam" id="PF01535">
    <property type="entry name" value="PPR"/>
    <property type="match status" value="1"/>
</dbReference>
<evidence type="ECO:0000313" key="4">
    <source>
        <dbReference type="EMBL" id="RDB29119.1"/>
    </source>
</evidence>
<comment type="caution">
    <text evidence="4">The sequence shown here is derived from an EMBL/GenBank/DDBJ whole genome shotgun (WGS) entry which is preliminary data.</text>
</comment>
<dbReference type="InterPro" id="IPR011990">
    <property type="entry name" value="TPR-like_helical_dom_sf"/>
</dbReference>
<dbReference type="PROSITE" id="PS51375">
    <property type="entry name" value="PPR"/>
    <property type="match status" value="3"/>
</dbReference>
<evidence type="ECO:0000313" key="5">
    <source>
        <dbReference type="Proteomes" id="UP000076154"/>
    </source>
</evidence>
<evidence type="ECO:0000256" key="3">
    <source>
        <dbReference type="SAM" id="SignalP"/>
    </source>
</evidence>
<feature type="region of interest" description="Disordered" evidence="2">
    <location>
        <begin position="186"/>
        <end position="208"/>
    </location>
</feature>
<name>A0A369K3B5_HYPMA</name>
<dbReference type="Gene3D" id="1.25.40.10">
    <property type="entry name" value="Tetratricopeptide repeat domain"/>
    <property type="match status" value="3"/>
</dbReference>
<dbReference type="InterPro" id="IPR002885">
    <property type="entry name" value="PPR_rpt"/>
</dbReference>
<feature type="repeat" description="PPR" evidence="1">
    <location>
        <begin position="449"/>
        <end position="483"/>
    </location>
</feature>
<dbReference type="Pfam" id="PF13041">
    <property type="entry name" value="PPR_2"/>
    <property type="match status" value="1"/>
</dbReference>
<dbReference type="InParanoid" id="A0A369K3B5"/>
<keyword evidence="5" id="KW-1185">Reference proteome</keyword>
<dbReference type="STRING" id="39966.A0A369K3B5"/>
<dbReference type="AlphaFoldDB" id="A0A369K3B5"/>
<gene>
    <name evidence="4" type="ORF">Hypma_015641</name>
</gene>
<evidence type="ECO:0000256" key="1">
    <source>
        <dbReference type="PROSITE-ProRule" id="PRU00708"/>
    </source>
</evidence>
<dbReference type="EMBL" id="LUEZ02000010">
    <property type="protein sequence ID" value="RDB29119.1"/>
    <property type="molecule type" value="Genomic_DNA"/>
</dbReference>
<reference evidence="4" key="1">
    <citation type="submission" date="2018-04" db="EMBL/GenBank/DDBJ databases">
        <title>Whole genome sequencing of Hypsizygus marmoreus.</title>
        <authorList>
            <person name="Choi I.-G."/>
            <person name="Min B."/>
            <person name="Kim J.-G."/>
            <person name="Kim S."/>
            <person name="Oh Y.-L."/>
            <person name="Kong W.-S."/>
            <person name="Park H."/>
            <person name="Jeong J."/>
            <person name="Song E.-S."/>
        </authorList>
    </citation>
    <scope>NUCLEOTIDE SEQUENCE [LARGE SCALE GENOMIC DNA]</scope>
    <source>
        <strain evidence="4">51987-8</strain>
    </source>
</reference>
<dbReference type="NCBIfam" id="TIGR00756">
    <property type="entry name" value="PPR"/>
    <property type="match status" value="1"/>
</dbReference>
<sequence>MLLRAATRRRSIVLLDFLAPSLIARVSTASYPTRKSKPASLQPDDAAAVVRKLKKQIPFIQGLKTSDTQVDTFNNTVAKLREAVTNKDTQVVISQWRHLEQNKLLHFLHPPELDSISQFLAKSFSPEQPVLDRNIVEDVALLAAAGRSTNALNAIMLAYLKREDAKAVIRLYRRFMESLGGKEGWDGNSVEQDTGNSSSTALAVDNNPKRLPHIPGRVNILLAVTAAHALQDDFTEALKACLETVIRFNDSTKKVFLKNFAHDPEFQQKVDRYVKRLDTAYMVSRPPSLSKHIMNMSGAPTSQPLEKLYQAVIDGLSGPDAYIAPDPSAVTPQRSVALTEFGWTSFLTAFLKCRRRDLASKIWTDMAQLGIKPGVAMWTALIDTYDTMRAVDDAVAGWNMMCSEGIKPDGLTYRALISTLFNGHRPDDAMKTFRTFQSKLLKNCSVPQALSVYNTVLHGLLRSDRVEEVQSLLQMMETNGPSPDIVSYNTLLAYHGRRGDFKALAGVVSQMGSRKLTGDVFTFSTLLSALLKAGREDAPDMVLSIMQKQGVQPNVATYSAIIDNQIREGTESNLRAALRMLHKMEQDPVIQPNDVTYTSILAGLYRGRWLTPEKAEEWRNDIVERMTKRGIKLNLPAYHILLKSCLEYPSPKGLENALAYYHEMVRRKMPLVHSTWFILLSGLLERDELTLAEEVIKDMFLTGAQPGGAVLELVSRIRRRLRGAQ</sequence>
<keyword evidence="3" id="KW-0732">Signal</keyword>
<feature type="repeat" description="PPR" evidence="1">
    <location>
        <begin position="339"/>
        <end position="373"/>
    </location>
</feature>